<gene>
    <name evidence="2" type="ORF">SHKM778_51800</name>
</gene>
<accession>A0AAT9HN16</accession>
<protein>
    <submittedName>
        <fullName evidence="2">Uncharacterized protein</fullName>
    </submittedName>
</protein>
<feature type="region of interest" description="Disordered" evidence="1">
    <location>
        <begin position="60"/>
        <end position="86"/>
    </location>
</feature>
<evidence type="ECO:0000313" key="2">
    <source>
        <dbReference type="EMBL" id="BFO18792.1"/>
    </source>
</evidence>
<evidence type="ECO:0000256" key="1">
    <source>
        <dbReference type="SAM" id="MobiDB-lite"/>
    </source>
</evidence>
<organism evidence="2">
    <name type="scientific">Streptomyces haneummycinicus</name>
    <dbReference type="NCBI Taxonomy" id="3074435"/>
    <lineage>
        <taxon>Bacteria</taxon>
        <taxon>Bacillati</taxon>
        <taxon>Actinomycetota</taxon>
        <taxon>Actinomycetes</taxon>
        <taxon>Kitasatosporales</taxon>
        <taxon>Streptomycetaceae</taxon>
        <taxon>Streptomyces</taxon>
    </lineage>
</organism>
<feature type="compositionally biased region" description="Polar residues" evidence="1">
    <location>
        <begin position="64"/>
        <end position="86"/>
    </location>
</feature>
<dbReference type="EMBL" id="AP035768">
    <property type="protein sequence ID" value="BFO18792.1"/>
    <property type="molecule type" value="Genomic_DNA"/>
</dbReference>
<name>A0AAT9HN16_9ACTN</name>
<reference evidence="2" key="1">
    <citation type="submission" date="2024-06" db="EMBL/GenBank/DDBJ databases">
        <authorList>
            <consortium name="consrtm"/>
            <person name="Uemura M."/>
            <person name="Terahara T."/>
        </authorList>
    </citation>
    <scope>NUCLEOTIDE SEQUENCE</scope>
    <source>
        <strain evidence="2">KM77-8</strain>
    </source>
</reference>
<proteinExistence type="predicted"/>
<dbReference type="AlphaFoldDB" id="A0AAT9HN16"/>
<feature type="region of interest" description="Disordered" evidence="1">
    <location>
        <begin position="1"/>
        <end position="30"/>
    </location>
</feature>
<reference evidence="2" key="2">
    <citation type="submission" date="2024-07" db="EMBL/GenBank/DDBJ databases">
        <title>Streptomyces haneummycinica sp. nov., a new antibiotic-producing actinobacterium isolated from marine sediment.</title>
        <authorList>
            <person name="Uemura M."/>
            <person name="Hamada M."/>
            <person name="Hirano S."/>
            <person name="Kobayashi K."/>
            <person name="Ohshiro T."/>
            <person name="Kobayashi T."/>
            <person name="Terahara T."/>
        </authorList>
    </citation>
    <scope>NUCLEOTIDE SEQUENCE</scope>
    <source>
        <strain evidence="2">KM77-8</strain>
    </source>
</reference>
<sequence>MQVQAEPGSGTRMRVVQGGGAEPAGVPEGEADALAAVRPRGWRPDHEVYWVLMAVAGQGDGESGAQQSVGGDSRQVPAQQVGRQVP</sequence>